<keyword evidence="13" id="KW-0998">Cell outer membrane</keyword>
<comment type="subcellular location">
    <subcellularLocation>
        <location evidence="1">Cell outer membrane</location>
        <topology evidence="1">Multi-pass membrane protein</topology>
    </subcellularLocation>
</comment>
<feature type="domain" description="Soluble ligand binding" evidence="17">
    <location>
        <begin position="593"/>
        <end position="638"/>
    </location>
</feature>
<feature type="signal peptide" evidence="15">
    <location>
        <begin position="1"/>
        <end position="20"/>
    </location>
</feature>
<evidence type="ECO:0000256" key="12">
    <source>
        <dbReference type="ARBA" id="ARBA00023139"/>
    </source>
</evidence>
<accession>A0ABS9KUP0</accession>
<name>A0ABS9KUP0_9BACT</name>
<comment type="caution">
    <text evidence="19">The sequence shown here is derived from an EMBL/GenBank/DDBJ whole genome shotgun (WGS) entry which is preliminary data.</text>
</comment>
<evidence type="ECO:0000256" key="8">
    <source>
        <dbReference type="ARBA" id="ARBA00023047"/>
    </source>
</evidence>
<reference evidence="19" key="1">
    <citation type="submission" date="2022-01" db="EMBL/GenBank/DDBJ databases">
        <authorList>
            <person name="Jo J.-H."/>
            <person name="Im W.-T."/>
        </authorList>
    </citation>
    <scope>NUCLEOTIDE SEQUENCE</scope>
    <source>
        <strain evidence="19">NA20</strain>
    </source>
</reference>
<keyword evidence="4" id="KW-1134">Transmembrane beta strand</keyword>
<dbReference type="Pfam" id="PF02563">
    <property type="entry name" value="Poly_export"/>
    <property type="match status" value="1"/>
</dbReference>
<feature type="domain" description="Soluble ligand binding" evidence="17">
    <location>
        <begin position="243"/>
        <end position="285"/>
    </location>
</feature>
<dbReference type="Pfam" id="PF22461">
    <property type="entry name" value="SLBB_2"/>
    <property type="match status" value="1"/>
</dbReference>
<keyword evidence="10" id="KW-0626">Porin</keyword>
<dbReference type="Proteomes" id="UP001165367">
    <property type="component" value="Unassembled WGS sequence"/>
</dbReference>
<dbReference type="Pfam" id="PF10531">
    <property type="entry name" value="SLBB"/>
    <property type="match status" value="4"/>
</dbReference>
<evidence type="ECO:0000256" key="6">
    <source>
        <dbReference type="ARBA" id="ARBA00022692"/>
    </source>
</evidence>
<dbReference type="Gene3D" id="3.10.560.10">
    <property type="entry name" value="Outer membrane lipoprotein wza domain like"/>
    <property type="match status" value="5"/>
</dbReference>
<keyword evidence="9" id="KW-0406">Ion transport</keyword>
<keyword evidence="3" id="KW-0813">Transport</keyword>
<evidence type="ECO:0000259" key="18">
    <source>
        <dbReference type="Pfam" id="PF22461"/>
    </source>
</evidence>
<gene>
    <name evidence="19" type="ORF">LZZ85_17340</name>
</gene>
<proteinExistence type="inferred from homology"/>
<evidence type="ECO:0000259" key="17">
    <source>
        <dbReference type="Pfam" id="PF10531"/>
    </source>
</evidence>
<protein>
    <submittedName>
        <fullName evidence="19">SLBB domain-containing protein</fullName>
    </submittedName>
</protein>
<dbReference type="InterPro" id="IPR019554">
    <property type="entry name" value="Soluble_ligand-bd"/>
</dbReference>
<evidence type="ECO:0000256" key="14">
    <source>
        <dbReference type="ARBA" id="ARBA00023288"/>
    </source>
</evidence>
<dbReference type="InterPro" id="IPR003715">
    <property type="entry name" value="Poly_export_N"/>
</dbReference>
<comment type="similarity">
    <text evidence="2">Belongs to the BexD/CtrA/VexA family.</text>
</comment>
<keyword evidence="11" id="KW-0472">Membrane</keyword>
<feature type="domain" description="SLBB" evidence="18">
    <location>
        <begin position="404"/>
        <end position="483"/>
    </location>
</feature>
<feature type="domain" description="Soluble ligand binding" evidence="17">
    <location>
        <begin position="494"/>
        <end position="541"/>
    </location>
</feature>
<dbReference type="PANTHER" id="PTHR33619:SF3">
    <property type="entry name" value="POLYSACCHARIDE EXPORT PROTEIN GFCE-RELATED"/>
    <property type="match status" value="1"/>
</dbReference>
<evidence type="ECO:0000256" key="1">
    <source>
        <dbReference type="ARBA" id="ARBA00004571"/>
    </source>
</evidence>
<evidence type="ECO:0000256" key="5">
    <source>
        <dbReference type="ARBA" id="ARBA00022597"/>
    </source>
</evidence>
<keyword evidence="20" id="KW-1185">Reference proteome</keyword>
<evidence type="ECO:0000256" key="3">
    <source>
        <dbReference type="ARBA" id="ARBA00022448"/>
    </source>
</evidence>
<dbReference type="RefSeq" id="WP_237874602.1">
    <property type="nucleotide sequence ID" value="NZ_JAKLTR010000011.1"/>
</dbReference>
<evidence type="ECO:0000256" key="11">
    <source>
        <dbReference type="ARBA" id="ARBA00023136"/>
    </source>
</evidence>
<dbReference type="InterPro" id="IPR049712">
    <property type="entry name" value="Poly_export"/>
</dbReference>
<evidence type="ECO:0000313" key="20">
    <source>
        <dbReference type="Proteomes" id="UP001165367"/>
    </source>
</evidence>
<organism evidence="19 20">
    <name type="scientific">Terrimonas ginsenosidimutans</name>
    <dbReference type="NCBI Taxonomy" id="2908004"/>
    <lineage>
        <taxon>Bacteria</taxon>
        <taxon>Pseudomonadati</taxon>
        <taxon>Bacteroidota</taxon>
        <taxon>Chitinophagia</taxon>
        <taxon>Chitinophagales</taxon>
        <taxon>Chitinophagaceae</taxon>
        <taxon>Terrimonas</taxon>
    </lineage>
</organism>
<keyword evidence="7 15" id="KW-0732">Signal</keyword>
<evidence type="ECO:0000313" key="19">
    <source>
        <dbReference type="EMBL" id="MCG2616064.1"/>
    </source>
</evidence>
<sequence length="813" mass="89012">MNFKGFFLLLFSVISLNLMAQVPSDMSNVKASQISNAQLREFLNRAKSSGLSQAQLEAEFTRRGLPATEMEILRQRISDIESGIETADETTSVDSTGADGTNMRANTKRQVAKSNNRLLEIVEDINDKKPKIFGSELFANANLSFEPDLRMATPKNYTIGPDDELLLNIYGLNISQQTLKVTPEGTVNVKYAGVINVSGLTVDVLTTILKNRLTRYYPGLSSGQTKMQLTLGNIRSIRVILIGAIKRPGTYSLPSLVTLFNALYASGGPAENGSFRNIELIRNNQVIQTADLYDFLVRGNQLTNVRLEDNDVIRVPFATLLVTLTGQLNRSGIFELKADENLDKALEYAGGFKSYAFRGRLTGSRITGYERRIVDVSGDSLAYFKPHNGDEFVVDSVINRFQNRVQITGAVFKPGSYALENGMSLKQLISKAYGLREDVYNGRAIVVRKGLDLVKEYISVDLKAILNGRENGLTLFREDSIHVASIFDLRDTAIVTINGAVRKPGIFRFEEGLTLKSLIMKAEGFADDATGTGIEISRRKRDINVNAAGSDIVQIIKVNDTLDLSSSAADITLMPFDIVAVKENPFYQPQISVKVSGEVLSPSTYSLQSREERLSSLINRAGGLLYTANIAGAKLVRQKKDLADSADLKRLFRSLENDSTKSASAFEMKKATDVAIDLAYILKHPGSADDITLEEGDELIVPRINNTVSIGGEVFKPLDIMYEKGKSMDDYISAAGGNTPSGSKKRAFVIYANGSAAKIKKPLGIFRSYPKITPGASIFVPQKPKREGFDVGKAGIFISAITALITAATLITR</sequence>
<keyword evidence="5" id="KW-0762">Sugar transport</keyword>
<evidence type="ECO:0000256" key="2">
    <source>
        <dbReference type="ARBA" id="ARBA00009450"/>
    </source>
</evidence>
<keyword evidence="8" id="KW-0625">Polysaccharide transport</keyword>
<evidence type="ECO:0000259" key="16">
    <source>
        <dbReference type="Pfam" id="PF02563"/>
    </source>
</evidence>
<dbReference type="Gene3D" id="3.30.1950.10">
    <property type="entry name" value="wza like domain"/>
    <property type="match status" value="1"/>
</dbReference>
<evidence type="ECO:0000256" key="9">
    <source>
        <dbReference type="ARBA" id="ARBA00023065"/>
    </source>
</evidence>
<feature type="chain" id="PRO_5045640909" evidence="15">
    <location>
        <begin position="21"/>
        <end position="813"/>
    </location>
</feature>
<dbReference type="InterPro" id="IPR054765">
    <property type="entry name" value="SLBB_dom"/>
</dbReference>
<dbReference type="EMBL" id="JAKLTR010000011">
    <property type="protein sequence ID" value="MCG2616064.1"/>
    <property type="molecule type" value="Genomic_DNA"/>
</dbReference>
<keyword evidence="6" id="KW-0812">Transmembrane</keyword>
<keyword evidence="12" id="KW-0564">Palmitate</keyword>
<evidence type="ECO:0000256" key="4">
    <source>
        <dbReference type="ARBA" id="ARBA00022452"/>
    </source>
</evidence>
<evidence type="ECO:0000256" key="15">
    <source>
        <dbReference type="SAM" id="SignalP"/>
    </source>
</evidence>
<dbReference type="PANTHER" id="PTHR33619">
    <property type="entry name" value="POLYSACCHARIDE EXPORT PROTEIN GFCE-RELATED"/>
    <property type="match status" value="1"/>
</dbReference>
<keyword evidence="14" id="KW-0449">Lipoprotein</keyword>
<feature type="domain" description="Polysaccharide export protein N-terminal" evidence="16">
    <location>
        <begin position="153"/>
        <end position="216"/>
    </location>
</feature>
<evidence type="ECO:0000256" key="10">
    <source>
        <dbReference type="ARBA" id="ARBA00023114"/>
    </source>
</evidence>
<feature type="domain" description="Soluble ligand binding" evidence="17">
    <location>
        <begin position="322"/>
        <end position="355"/>
    </location>
</feature>
<evidence type="ECO:0000256" key="13">
    <source>
        <dbReference type="ARBA" id="ARBA00023237"/>
    </source>
</evidence>
<evidence type="ECO:0000256" key="7">
    <source>
        <dbReference type="ARBA" id="ARBA00022729"/>
    </source>
</evidence>